<proteinExistence type="predicted"/>
<dbReference type="RefSeq" id="XP_047765074.1">
    <property type="nucleotide sequence ID" value="XM_047910755.1"/>
</dbReference>
<evidence type="ECO:0000256" key="1">
    <source>
        <dbReference type="SAM" id="MobiDB-lite"/>
    </source>
</evidence>
<reference evidence="2" key="2">
    <citation type="journal article" date="2022" name="Microb. Genom.">
        <title>A chromosome-scale genome assembly of the tomato pathogen Cladosporium fulvum reveals a compartmentalized genome architecture and the presence of a dispensable chromosome.</title>
        <authorList>
            <person name="Zaccaron A.Z."/>
            <person name="Chen L.H."/>
            <person name="Samaras A."/>
            <person name="Stergiopoulos I."/>
        </authorList>
    </citation>
    <scope>NUCLEOTIDE SEQUENCE</scope>
    <source>
        <strain evidence="2">Race5_Kim</strain>
    </source>
</reference>
<dbReference type="AlphaFoldDB" id="A0A9Q8USE2"/>
<feature type="region of interest" description="Disordered" evidence="1">
    <location>
        <begin position="203"/>
        <end position="311"/>
    </location>
</feature>
<organism evidence="2 3">
    <name type="scientific">Passalora fulva</name>
    <name type="common">Tomato leaf mold</name>
    <name type="synonym">Cladosporium fulvum</name>
    <dbReference type="NCBI Taxonomy" id="5499"/>
    <lineage>
        <taxon>Eukaryota</taxon>
        <taxon>Fungi</taxon>
        <taxon>Dikarya</taxon>
        <taxon>Ascomycota</taxon>
        <taxon>Pezizomycotina</taxon>
        <taxon>Dothideomycetes</taxon>
        <taxon>Dothideomycetidae</taxon>
        <taxon>Mycosphaerellales</taxon>
        <taxon>Mycosphaerellaceae</taxon>
        <taxon>Fulvia</taxon>
    </lineage>
</organism>
<protein>
    <submittedName>
        <fullName evidence="2">Uncharacterized protein</fullName>
    </submittedName>
</protein>
<keyword evidence="3" id="KW-1185">Reference proteome</keyword>
<accession>A0A9Q8USE2</accession>
<name>A0A9Q8USE2_PASFU</name>
<reference evidence="2" key="1">
    <citation type="submission" date="2021-12" db="EMBL/GenBank/DDBJ databases">
        <authorList>
            <person name="Zaccaron A."/>
            <person name="Stergiopoulos I."/>
        </authorList>
    </citation>
    <scope>NUCLEOTIDE SEQUENCE</scope>
    <source>
        <strain evidence="2">Race5_Kim</strain>
    </source>
</reference>
<dbReference type="KEGG" id="ffu:CLAFUR5_11607"/>
<dbReference type="EMBL" id="CP090170">
    <property type="protein sequence ID" value="UJO20708.1"/>
    <property type="molecule type" value="Genomic_DNA"/>
</dbReference>
<feature type="compositionally biased region" description="Pro residues" evidence="1">
    <location>
        <begin position="210"/>
        <end position="229"/>
    </location>
</feature>
<dbReference type="Proteomes" id="UP000756132">
    <property type="component" value="Chromosome 8"/>
</dbReference>
<sequence length="311" mass="34903">MLEQCMRFYSKMPRFINEVAAPQGRHRHFICCDDTAGYMDVLPQELWDMIYHKVFTAKPGLRYLDQYAQTHGLEPAHAARRPYCPSPDGFHLLRVDRESSEEYALSFFGGAGTIFIADNLQGSATDICVSWYRSLLRDPNHRELVLDVRALTVRNRGRMPSASERNESALRGRLRELGMDRIIHVGDEEGELTGGLADYATRSPSYVRHAPPPSPPPPPAPPALPPPAPGSDSGWEPSPPDHSKFMEEAQMNYAKDQSLKEARAAGIVVDNDDDFMHGNEFRPENLAEDNDDQSDEDEDDTGEADPDEEYA</sequence>
<gene>
    <name evidence="2" type="ORF">CLAFUR5_11607</name>
</gene>
<evidence type="ECO:0000313" key="2">
    <source>
        <dbReference type="EMBL" id="UJO20708.1"/>
    </source>
</evidence>
<evidence type="ECO:0000313" key="3">
    <source>
        <dbReference type="Proteomes" id="UP000756132"/>
    </source>
</evidence>
<dbReference type="GeneID" id="71991485"/>
<feature type="compositionally biased region" description="Acidic residues" evidence="1">
    <location>
        <begin position="286"/>
        <end position="311"/>
    </location>
</feature>
<feature type="compositionally biased region" description="Basic and acidic residues" evidence="1">
    <location>
        <begin position="274"/>
        <end position="285"/>
    </location>
</feature>